<dbReference type="GO" id="GO:0016020">
    <property type="term" value="C:membrane"/>
    <property type="evidence" value="ECO:0007669"/>
    <property type="project" value="InterPro"/>
</dbReference>
<accession>A0A927WI57</accession>
<feature type="non-terminal residue" evidence="3">
    <location>
        <position position="81"/>
    </location>
</feature>
<organism evidence="3 4">
    <name type="scientific">Selenomonas ruminantium</name>
    <dbReference type="NCBI Taxonomy" id="971"/>
    <lineage>
        <taxon>Bacteria</taxon>
        <taxon>Bacillati</taxon>
        <taxon>Bacillota</taxon>
        <taxon>Negativicutes</taxon>
        <taxon>Selenomonadales</taxon>
        <taxon>Selenomonadaceae</taxon>
        <taxon>Selenomonas</taxon>
    </lineage>
</organism>
<sequence>MFESFLGGIHPKDGKELAKDKPIEDMPVPQELVVPMGQHIGAPCTPTVKVGDEVKRGQLIGTSPAFMHADIHAPVSGKVVK</sequence>
<dbReference type="InterPro" id="IPR010208">
    <property type="entry name" value="Ion_transpt_RnfC/RsxC"/>
</dbReference>
<dbReference type="Proteomes" id="UP000761380">
    <property type="component" value="Unassembled WGS sequence"/>
</dbReference>
<feature type="region of interest" description="Disordered" evidence="1">
    <location>
        <begin position="1"/>
        <end position="22"/>
    </location>
</feature>
<dbReference type="PANTHER" id="PTHR43034">
    <property type="entry name" value="ION-TRANSLOCATING OXIDOREDUCTASE COMPLEX SUBUNIT C"/>
    <property type="match status" value="1"/>
</dbReference>
<dbReference type="PANTHER" id="PTHR43034:SF2">
    <property type="entry name" value="ION-TRANSLOCATING OXIDOREDUCTASE COMPLEX SUBUNIT C"/>
    <property type="match status" value="1"/>
</dbReference>
<dbReference type="GO" id="GO:0009055">
    <property type="term" value="F:electron transfer activity"/>
    <property type="evidence" value="ECO:0007669"/>
    <property type="project" value="InterPro"/>
</dbReference>
<name>A0A927WI57_SELRU</name>
<reference evidence="3" key="1">
    <citation type="submission" date="2019-04" db="EMBL/GenBank/DDBJ databases">
        <title>Evolution of Biomass-Degrading Anaerobic Consortia Revealed by Metagenomics.</title>
        <authorList>
            <person name="Peng X."/>
        </authorList>
    </citation>
    <scope>NUCLEOTIDE SEQUENCE</scope>
    <source>
        <strain evidence="3">SIG240</strain>
    </source>
</reference>
<dbReference type="GO" id="GO:0051539">
    <property type="term" value="F:4 iron, 4 sulfur cluster binding"/>
    <property type="evidence" value="ECO:0007669"/>
    <property type="project" value="InterPro"/>
</dbReference>
<proteinExistence type="predicted"/>
<comment type="caution">
    <text evidence="3">The sequence shown here is derived from an EMBL/GenBank/DDBJ whole genome shotgun (WGS) entry which is preliminary data.</text>
</comment>
<evidence type="ECO:0000256" key="1">
    <source>
        <dbReference type="SAM" id="MobiDB-lite"/>
    </source>
</evidence>
<dbReference type="InterPro" id="IPR026902">
    <property type="entry name" value="RnfC_N"/>
</dbReference>
<protein>
    <submittedName>
        <fullName evidence="3">Electron transporter RnfC</fullName>
    </submittedName>
</protein>
<dbReference type="Pfam" id="PF13375">
    <property type="entry name" value="RnfC_N"/>
    <property type="match status" value="1"/>
</dbReference>
<evidence type="ECO:0000313" key="3">
    <source>
        <dbReference type="EMBL" id="MBE6092306.1"/>
    </source>
</evidence>
<dbReference type="EMBL" id="SVBY01000019">
    <property type="protein sequence ID" value="MBE6092306.1"/>
    <property type="molecule type" value="Genomic_DNA"/>
</dbReference>
<gene>
    <name evidence="3" type="ORF">E7201_03890</name>
</gene>
<evidence type="ECO:0000259" key="2">
    <source>
        <dbReference type="Pfam" id="PF13375"/>
    </source>
</evidence>
<feature type="compositionally biased region" description="Basic and acidic residues" evidence="1">
    <location>
        <begin position="10"/>
        <end position="22"/>
    </location>
</feature>
<feature type="domain" description="RnfC Barrel sandwich hybrid" evidence="2">
    <location>
        <begin position="4"/>
        <end position="81"/>
    </location>
</feature>
<evidence type="ECO:0000313" key="4">
    <source>
        <dbReference type="Proteomes" id="UP000761380"/>
    </source>
</evidence>
<dbReference type="AlphaFoldDB" id="A0A927WI57"/>